<dbReference type="InterPro" id="IPR050237">
    <property type="entry name" value="ATP-dep_AMP-bd_enzyme"/>
</dbReference>
<dbReference type="PROSITE" id="PS00455">
    <property type="entry name" value="AMP_BINDING"/>
    <property type="match status" value="1"/>
</dbReference>
<evidence type="ECO:0000259" key="2">
    <source>
        <dbReference type="Pfam" id="PF13193"/>
    </source>
</evidence>
<proteinExistence type="predicted"/>
<dbReference type="InterPro" id="IPR045851">
    <property type="entry name" value="AMP-bd_C_sf"/>
</dbReference>
<protein>
    <submittedName>
        <fullName evidence="3">AMP-binding protein</fullName>
    </submittedName>
</protein>
<feature type="domain" description="AMP-binding enzyme C-terminal" evidence="2">
    <location>
        <begin position="446"/>
        <end position="521"/>
    </location>
</feature>
<dbReference type="Pfam" id="PF13193">
    <property type="entry name" value="AMP-binding_C"/>
    <property type="match status" value="1"/>
</dbReference>
<dbReference type="Gene3D" id="3.30.300.30">
    <property type="match status" value="1"/>
</dbReference>
<dbReference type="RefSeq" id="WP_394843129.1">
    <property type="nucleotide sequence ID" value="NZ_CP089982.1"/>
</dbReference>
<dbReference type="InterPro" id="IPR000873">
    <property type="entry name" value="AMP-dep_synth/lig_dom"/>
</dbReference>
<sequence length="539" mass="59132">MLEGFVNWPDEFAAKYRELGYWRGETLGTMLRTRAEETPDRCAVIDGERAWTYRELEQRSARLAAGLRRLGIARGQRVLVQLPNMAEFLSLCFALFRIGAIPVLALPAHRVTEIVHLTDLSESVAYVVADLHLGFDYRTLARTIRERCPSVRHVLVAGDAQEFTSLGELEAHAPDDQETEPDPSDVALLLLSGGTTGAPKLIPRTHDDYLCNIRLATEAAGFHAQTRYLVSLPIEHNFALGCPGALGCLYAGGTVVLCRDPSPETAFGLIEREAITATALIPPLVLLWLEAVEWSTENLSSLQLLQAGGARLKAETAARVRGTLGCTLQQVYGMAEGLLNFTGINESDSVVFETQGRPMAVHDEVRIVDANDHEVADGEIGELHVRGPYTIRGYYRAEAHNRLAFTSDGFYRSGDLVRRLPSGHLVVEGRSKDVINRGGDKVPVEEIENYLLSHPCIRDVALIGIPDDAMGERTCACIIARDVPPTLAELNTHLRSIGVAAFKLLDRAVVLESFPKTPLGKVNKRELAARIVHPPRSSS</sequence>
<reference evidence="3 4" key="1">
    <citation type="submission" date="2021-12" db="EMBL/GenBank/DDBJ databases">
        <title>Discovery of the Pendulisporaceae a myxobacterial family with distinct sporulation behavior and unique specialized metabolism.</title>
        <authorList>
            <person name="Garcia R."/>
            <person name="Popoff A."/>
            <person name="Bader C.D."/>
            <person name="Loehr J."/>
            <person name="Walesch S."/>
            <person name="Walt C."/>
            <person name="Boldt J."/>
            <person name="Bunk B."/>
            <person name="Haeckl F.J.F.P.J."/>
            <person name="Gunesch A.P."/>
            <person name="Birkelbach J."/>
            <person name="Nuebel U."/>
            <person name="Pietschmann T."/>
            <person name="Bach T."/>
            <person name="Mueller R."/>
        </authorList>
    </citation>
    <scope>NUCLEOTIDE SEQUENCE [LARGE SCALE GENOMIC DNA]</scope>
    <source>
        <strain evidence="3 4">MSr12523</strain>
    </source>
</reference>
<dbReference type="EMBL" id="CP089982">
    <property type="protein sequence ID" value="WXA92527.1"/>
    <property type="molecule type" value="Genomic_DNA"/>
</dbReference>
<gene>
    <name evidence="3" type="ORF">LZC95_39520</name>
</gene>
<dbReference type="SUPFAM" id="SSF56801">
    <property type="entry name" value="Acetyl-CoA synthetase-like"/>
    <property type="match status" value="1"/>
</dbReference>
<name>A0ABZ2K5L7_9BACT</name>
<dbReference type="Gene3D" id="3.40.50.980">
    <property type="match status" value="2"/>
</dbReference>
<accession>A0ABZ2K5L7</accession>
<feature type="domain" description="AMP-dependent synthetase/ligase" evidence="1">
    <location>
        <begin position="32"/>
        <end position="395"/>
    </location>
</feature>
<dbReference type="Pfam" id="PF00501">
    <property type="entry name" value="AMP-binding"/>
    <property type="match status" value="1"/>
</dbReference>
<organism evidence="3 4">
    <name type="scientific">Pendulispora brunnea</name>
    <dbReference type="NCBI Taxonomy" id="2905690"/>
    <lineage>
        <taxon>Bacteria</taxon>
        <taxon>Pseudomonadati</taxon>
        <taxon>Myxococcota</taxon>
        <taxon>Myxococcia</taxon>
        <taxon>Myxococcales</taxon>
        <taxon>Sorangiineae</taxon>
        <taxon>Pendulisporaceae</taxon>
        <taxon>Pendulispora</taxon>
    </lineage>
</organism>
<evidence type="ECO:0000259" key="1">
    <source>
        <dbReference type="Pfam" id="PF00501"/>
    </source>
</evidence>
<keyword evidence="4" id="KW-1185">Reference proteome</keyword>
<evidence type="ECO:0000313" key="3">
    <source>
        <dbReference type="EMBL" id="WXA92527.1"/>
    </source>
</evidence>
<dbReference type="PANTHER" id="PTHR43767:SF1">
    <property type="entry name" value="NONRIBOSOMAL PEPTIDE SYNTHASE PES1 (EUROFUNG)-RELATED"/>
    <property type="match status" value="1"/>
</dbReference>
<dbReference type="Gene3D" id="2.30.38.10">
    <property type="entry name" value="Luciferase, Domain 3"/>
    <property type="match status" value="1"/>
</dbReference>
<dbReference type="InterPro" id="IPR020845">
    <property type="entry name" value="AMP-binding_CS"/>
</dbReference>
<evidence type="ECO:0000313" key="4">
    <source>
        <dbReference type="Proteomes" id="UP001379533"/>
    </source>
</evidence>
<dbReference type="InterPro" id="IPR025110">
    <property type="entry name" value="AMP-bd_C"/>
</dbReference>
<dbReference type="PANTHER" id="PTHR43767">
    <property type="entry name" value="LONG-CHAIN-FATTY-ACID--COA LIGASE"/>
    <property type="match status" value="1"/>
</dbReference>
<dbReference type="Proteomes" id="UP001379533">
    <property type="component" value="Chromosome"/>
</dbReference>